<dbReference type="RefSeq" id="WP_068492267.1">
    <property type="nucleotide sequence ID" value="NZ_LWQT01000053.1"/>
</dbReference>
<keyword evidence="1" id="KW-0812">Transmembrane</keyword>
<organism evidence="2 3">
    <name type="scientific">Paramagnetospirillum marisnigri</name>
    <dbReference type="NCBI Taxonomy" id="1285242"/>
    <lineage>
        <taxon>Bacteria</taxon>
        <taxon>Pseudomonadati</taxon>
        <taxon>Pseudomonadota</taxon>
        <taxon>Alphaproteobacteria</taxon>
        <taxon>Rhodospirillales</taxon>
        <taxon>Magnetospirillaceae</taxon>
        <taxon>Paramagnetospirillum</taxon>
    </lineage>
</organism>
<keyword evidence="1" id="KW-0472">Membrane</keyword>
<keyword evidence="3" id="KW-1185">Reference proteome</keyword>
<keyword evidence="1" id="KW-1133">Transmembrane helix</keyword>
<reference evidence="2 3" key="1">
    <citation type="submission" date="2016-04" db="EMBL/GenBank/DDBJ databases">
        <title>Draft genome sequence of freshwater magnetotactic bacteria Magnetospirillum marisnigri SP-1 and Magnetospirillum moscoviense BB-1.</title>
        <authorList>
            <person name="Koziaeva V."/>
            <person name="Dziuba M.V."/>
            <person name="Ivanov T.M."/>
            <person name="Kuznetsov B."/>
            <person name="Grouzdev D.S."/>
        </authorList>
    </citation>
    <scope>NUCLEOTIDE SEQUENCE [LARGE SCALE GENOMIC DNA]</scope>
    <source>
        <strain evidence="2 3">SP-1</strain>
    </source>
</reference>
<feature type="transmembrane region" description="Helical" evidence="1">
    <location>
        <begin position="6"/>
        <end position="27"/>
    </location>
</feature>
<name>A0A178MQY9_9PROT</name>
<dbReference type="STRING" id="1285242.A6A04_18160"/>
<evidence type="ECO:0000313" key="3">
    <source>
        <dbReference type="Proteomes" id="UP000078428"/>
    </source>
</evidence>
<evidence type="ECO:0000313" key="2">
    <source>
        <dbReference type="EMBL" id="OAN50518.1"/>
    </source>
</evidence>
<gene>
    <name evidence="2" type="ORF">A6A04_18160</name>
</gene>
<proteinExistence type="predicted"/>
<protein>
    <submittedName>
        <fullName evidence="2">Uncharacterized protein</fullName>
    </submittedName>
</protein>
<dbReference type="Proteomes" id="UP000078428">
    <property type="component" value="Unassembled WGS sequence"/>
</dbReference>
<dbReference type="EMBL" id="LWQT01000053">
    <property type="protein sequence ID" value="OAN50518.1"/>
    <property type="molecule type" value="Genomic_DNA"/>
</dbReference>
<dbReference type="OrthoDB" id="7360110at2"/>
<dbReference type="AlphaFoldDB" id="A0A178MQY9"/>
<comment type="caution">
    <text evidence="2">The sequence shown here is derived from an EMBL/GenBank/DDBJ whole genome shotgun (WGS) entry which is preliminary data.</text>
</comment>
<accession>A0A178MQY9</accession>
<sequence length="109" mass="11039">MKAIKALVVFLGILLMAGLGLMGYGLFAKKAQYKGMAAPAPAASAPASADFGTVAIPVPAGSRIEQVTAAGERVVLRLSGAGPDRLLVLDPAQGRVVGGFVLAPEPQVR</sequence>
<evidence type="ECO:0000256" key="1">
    <source>
        <dbReference type="SAM" id="Phobius"/>
    </source>
</evidence>